<dbReference type="Proteomes" id="UP000059680">
    <property type="component" value="Chromosome 1"/>
</dbReference>
<evidence type="ECO:0000313" key="3">
    <source>
        <dbReference type="Proteomes" id="UP000059680"/>
    </source>
</evidence>
<sequence length="97" mass="10476">MEEKSMRGRALRPPTSASLSSDSLYDFMAAQLVEVLSLSWGLGLAGSGVWRGDAARGCALPGRKLISSSPLPGGRRPEREREHGERRGRRIGWGRGG</sequence>
<accession>A0A0P0V004</accession>
<feature type="region of interest" description="Disordered" evidence="1">
    <location>
        <begin position="61"/>
        <end position="97"/>
    </location>
</feature>
<evidence type="ECO:0000313" key="2">
    <source>
        <dbReference type="EMBL" id="BAS71190.1"/>
    </source>
</evidence>
<reference evidence="2 3" key="3">
    <citation type="journal article" date="2013" name="Rice">
        <title>Improvement of the Oryza sativa Nipponbare reference genome using next generation sequence and optical map data.</title>
        <authorList>
            <person name="Kawahara Y."/>
            <person name="de la Bastide M."/>
            <person name="Hamilton J.P."/>
            <person name="Kanamori H."/>
            <person name="McCombie W.R."/>
            <person name="Ouyang S."/>
            <person name="Schwartz D.C."/>
            <person name="Tanaka T."/>
            <person name="Wu J."/>
            <person name="Zhou S."/>
            <person name="Childs K.L."/>
            <person name="Davidson R.M."/>
            <person name="Lin H."/>
            <person name="Quesada-Ocampo L."/>
            <person name="Vaillancourt B."/>
            <person name="Sakai H."/>
            <person name="Lee S.S."/>
            <person name="Kim J."/>
            <person name="Numa H."/>
            <person name="Itoh T."/>
            <person name="Buell C.R."/>
            <person name="Matsumoto T."/>
        </authorList>
    </citation>
    <scope>NUCLEOTIDE SEQUENCE [LARGE SCALE GENOMIC DNA]</scope>
    <source>
        <strain evidence="3">cv. Nipponbare</strain>
    </source>
</reference>
<evidence type="ECO:0000256" key="1">
    <source>
        <dbReference type="SAM" id="MobiDB-lite"/>
    </source>
</evidence>
<proteinExistence type="predicted"/>
<name>A0A0P0V004_ORYSJ</name>
<protein>
    <submittedName>
        <fullName evidence="2">Os01g0232625 protein</fullName>
    </submittedName>
</protein>
<reference evidence="2 3" key="2">
    <citation type="journal article" date="2013" name="Plant Cell Physiol.">
        <title>Rice Annotation Project Database (RAP-DB): an integrative and interactive database for rice genomics.</title>
        <authorList>
            <person name="Sakai H."/>
            <person name="Lee S.S."/>
            <person name="Tanaka T."/>
            <person name="Numa H."/>
            <person name="Kim J."/>
            <person name="Kawahara Y."/>
            <person name="Wakimoto H."/>
            <person name="Yang C.C."/>
            <person name="Iwamoto M."/>
            <person name="Abe T."/>
            <person name="Yamada Y."/>
            <person name="Muto A."/>
            <person name="Inokuchi H."/>
            <person name="Ikemura T."/>
            <person name="Matsumoto T."/>
            <person name="Sasaki T."/>
            <person name="Itoh T."/>
        </authorList>
    </citation>
    <scope>NUCLEOTIDE SEQUENCE [LARGE SCALE GENOMIC DNA]</scope>
    <source>
        <strain evidence="3">cv. Nipponbare</strain>
    </source>
</reference>
<feature type="region of interest" description="Disordered" evidence="1">
    <location>
        <begin position="1"/>
        <end position="20"/>
    </location>
</feature>
<feature type="compositionally biased region" description="Basic and acidic residues" evidence="1">
    <location>
        <begin position="75"/>
        <end position="85"/>
    </location>
</feature>
<gene>
    <name evidence="2" type="ordered locus">Os01g0232625</name>
    <name evidence="2" type="ORF">OSNPB_010232625</name>
</gene>
<dbReference type="InParanoid" id="A0A0P0V004"/>
<dbReference type="PaxDb" id="39947-A0A0P0V004"/>
<keyword evidence="3" id="KW-1185">Reference proteome</keyword>
<organism evidence="2 3">
    <name type="scientific">Oryza sativa subsp. japonica</name>
    <name type="common">Rice</name>
    <dbReference type="NCBI Taxonomy" id="39947"/>
    <lineage>
        <taxon>Eukaryota</taxon>
        <taxon>Viridiplantae</taxon>
        <taxon>Streptophyta</taxon>
        <taxon>Embryophyta</taxon>
        <taxon>Tracheophyta</taxon>
        <taxon>Spermatophyta</taxon>
        <taxon>Magnoliopsida</taxon>
        <taxon>Liliopsida</taxon>
        <taxon>Poales</taxon>
        <taxon>Poaceae</taxon>
        <taxon>BOP clade</taxon>
        <taxon>Oryzoideae</taxon>
        <taxon>Oryzeae</taxon>
        <taxon>Oryzinae</taxon>
        <taxon>Oryza</taxon>
        <taxon>Oryza sativa</taxon>
    </lineage>
</organism>
<feature type="compositionally biased region" description="Basic residues" evidence="1">
    <location>
        <begin position="86"/>
        <end position="97"/>
    </location>
</feature>
<dbReference type="AlphaFoldDB" id="A0A0P0V004"/>
<reference evidence="3" key="1">
    <citation type="journal article" date="2005" name="Nature">
        <title>The map-based sequence of the rice genome.</title>
        <authorList>
            <consortium name="International rice genome sequencing project (IRGSP)"/>
            <person name="Matsumoto T."/>
            <person name="Wu J."/>
            <person name="Kanamori H."/>
            <person name="Katayose Y."/>
            <person name="Fujisawa M."/>
            <person name="Namiki N."/>
            <person name="Mizuno H."/>
            <person name="Yamamoto K."/>
            <person name="Antonio B.A."/>
            <person name="Baba T."/>
            <person name="Sakata K."/>
            <person name="Nagamura Y."/>
            <person name="Aoki H."/>
            <person name="Arikawa K."/>
            <person name="Arita K."/>
            <person name="Bito T."/>
            <person name="Chiden Y."/>
            <person name="Fujitsuka N."/>
            <person name="Fukunaka R."/>
            <person name="Hamada M."/>
            <person name="Harada C."/>
            <person name="Hayashi A."/>
            <person name="Hijishita S."/>
            <person name="Honda M."/>
            <person name="Hosokawa S."/>
            <person name="Ichikawa Y."/>
            <person name="Idonuma A."/>
            <person name="Iijima M."/>
            <person name="Ikeda M."/>
            <person name="Ikeno M."/>
            <person name="Ito K."/>
            <person name="Ito S."/>
            <person name="Ito T."/>
            <person name="Ito Y."/>
            <person name="Ito Y."/>
            <person name="Iwabuchi A."/>
            <person name="Kamiya K."/>
            <person name="Karasawa W."/>
            <person name="Kurita K."/>
            <person name="Katagiri S."/>
            <person name="Kikuta A."/>
            <person name="Kobayashi H."/>
            <person name="Kobayashi N."/>
            <person name="Machita K."/>
            <person name="Maehara T."/>
            <person name="Masukawa M."/>
            <person name="Mizubayashi T."/>
            <person name="Mukai Y."/>
            <person name="Nagasaki H."/>
            <person name="Nagata Y."/>
            <person name="Naito S."/>
            <person name="Nakashima M."/>
            <person name="Nakama Y."/>
            <person name="Nakamichi Y."/>
            <person name="Nakamura M."/>
            <person name="Meguro A."/>
            <person name="Negishi M."/>
            <person name="Ohta I."/>
            <person name="Ohta T."/>
            <person name="Okamoto M."/>
            <person name="Ono N."/>
            <person name="Saji S."/>
            <person name="Sakaguchi M."/>
            <person name="Sakai K."/>
            <person name="Shibata M."/>
            <person name="Shimokawa T."/>
            <person name="Song J."/>
            <person name="Takazaki Y."/>
            <person name="Terasawa K."/>
            <person name="Tsugane M."/>
            <person name="Tsuji K."/>
            <person name="Ueda S."/>
            <person name="Waki K."/>
            <person name="Yamagata H."/>
            <person name="Yamamoto M."/>
            <person name="Yamamoto S."/>
            <person name="Yamane H."/>
            <person name="Yoshiki S."/>
            <person name="Yoshihara R."/>
            <person name="Yukawa K."/>
            <person name="Zhong H."/>
            <person name="Yano M."/>
            <person name="Yuan Q."/>
            <person name="Ouyang S."/>
            <person name="Liu J."/>
            <person name="Jones K.M."/>
            <person name="Gansberger K."/>
            <person name="Moffat K."/>
            <person name="Hill J."/>
            <person name="Bera J."/>
            <person name="Fadrosh D."/>
            <person name="Jin S."/>
            <person name="Johri S."/>
            <person name="Kim M."/>
            <person name="Overton L."/>
            <person name="Reardon M."/>
            <person name="Tsitrin T."/>
            <person name="Vuong H."/>
            <person name="Weaver B."/>
            <person name="Ciecko A."/>
            <person name="Tallon L."/>
            <person name="Jackson J."/>
            <person name="Pai G."/>
            <person name="Aken S.V."/>
            <person name="Utterback T."/>
            <person name="Reidmuller S."/>
            <person name="Feldblyum T."/>
            <person name="Hsiao J."/>
            <person name="Zismann V."/>
            <person name="Iobst S."/>
            <person name="de Vazeille A.R."/>
            <person name="Buell C.R."/>
            <person name="Ying K."/>
            <person name="Li Y."/>
            <person name="Lu T."/>
            <person name="Huang Y."/>
            <person name="Zhao Q."/>
            <person name="Feng Q."/>
            <person name="Zhang L."/>
            <person name="Zhu J."/>
            <person name="Weng Q."/>
            <person name="Mu J."/>
            <person name="Lu Y."/>
            <person name="Fan D."/>
            <person name="Liu Y."/>
            <person name="Guan J."/>
            <person name="Zhang Y."/>
            <person name="Yu S."/>
            <person name="Liu X."/>
            <person name="Zhang Y."/>
            <person name="Hong G."/>
            <person name="Han B."/>
            <person name="Choisne N."/>
            <person name="Demange N."/>
            <person name="Orjeda G."/>
            <person name="Samain S."/>
            <person name="Cattolico L."/>
            <person name="Pelletier E."/>
            <person name="Couloux A."/>
            <person name="Segurens B."/>
            <person name="Wincker P."/>
            <person name="D'Hont A."/>
            <person name="Scarpelli C."/>
            <person name="Weissenbach J."/>
            <person name="Salanoubat M."/>
            <person name="Quetier F."/>
            <person name="Yu Y."/>
            <person name="Kim H.R."/>
            <person name="Rambo T."/>
            <person name="Currie J."/>
            <person name="Collura K."/>
            <person name="Luo M."/>
            <person name="Yang T."/>
            <person name="Ammiraju J.S.S."/>
            <person name="Engler F."/>
            <person name="Soderlund C."/>
            <person name="Wing R.A."/>
            <person name="Palmer L.E."/>
            <person name="de la Bastide M."/>
            <person name="Spiegel L."/>
            <person name="Nascimento L."/>
            <person name="Zutavern T."/>
            <person name="O'Shaughnessy A."/>
            <person name="Dike S."/>
            <person name="Dedhia N."/>
            <person name="Preston R."/>
            <person name="Balija V."/>
            <person name="McCombie W.R."/>
            <person name="Chow T."/>
            <person name="Chen H."/>
            <person name="Chung M."/>
            <person name="Chen C."/>
            <person name="Shaw J."/>
            <person name="Wu H."/>
            <person name="Hsiao K."/>
            <person name="Chao Y."/>
            <person name="Chu M."/>
            <person name="Cheng C."/>
            <person name="Hour A."/>
            <person name="Lee P."/>
            <person name="Lin S."/>
            <person name="Lin Y."/>
            <person name="Liou J."/>
            <person name="Liu S."/>
            <person name="Hsing Y."/>
            <person name="Raghuvanshi S."/>
            <person name="Mohanty A."/>
            <person name="Bharti A.K."/>
            <person name="Gaur A."/>
            <person name="Gupta V."/>
            <person name="Kumar D."/>
            <person name="Ravi V."/>
            <person name="Vij S."/>
            <person name="Kapur A."/>
            <person name="Khurana P."/>
            <person name="Khurana P."/>
            <person name="Khurana J.P."/>
            <person name="Tyagi A.K."/>
            <person name="Gaikwad K."/>
            <person name="Singh A."/>
            <person name="Dalal V."/>
            <person name="Srivastava S."/>
            <person name="Dixit A."/>
            <person name="Pal A.K."/>
            <person name="Ghazi I.A."/>
            <person name="Yadav M."/>
            <person name="Pandit A."/>
            <person name="Bhargava A."/>
            <person name="Sureshbabu K."/>
            <person name="Batra K."/>
            <person name="Sharma T.R."/>
            <person name="Mohapatra T."/>
            <person name="Singh N.K."/>
            <person name="Messing J."/>
            <person name="Nelson A.B."/>
            <person name="Fuks G."/>
            <person name="Kavchok S."/>
            <person name="Keizer G."/>
            <person name="Linton E."/>
            <person name="Llaca V."/>
            <person name="Song R."/>
            <person name="Tanyolac B."/>
            <person name="Young S."/>
            <person name="Ho-Il K."/>
            <person name="Hahn J.H."/>
            <person name="Sangsakoo G."/>
            <person name="Vanavichit A."/>
            <person name="de Mattos Luiz.A.T."/>
            <person name="Zimmer P.D."/>
            <person name="Malone G."/>
            <person name="Dellagostin O."/>
            <person name="de Oliveira A.C."/>
            <person name="Bevan M."/>
            <person name="Bancroft I."/>
            <person name="Minx P."/>
            <person name="Cordum H."/>
            <person name="Wilson R."/>
            <person name="Cheng Z."/>
            <person name="Jin W."/>
            <person name="Jiang J."/>
            <person name="Leong S.A."/>
            <person name="Iwama H."/>
            <person name="Gojobori T."/>
            <person name="Itoh T."/>
            <person name="Niimura Y."/>
            <person name="Fujii Y."/>
            <person name="Habara T."/>
            <person name="Sakai H."/>
            <person name="Sato Y."/>
            <person name="Wilson G."/>
            <person name="Kumar K."/>
            <person name="McCouch S."/>
            <person name="Juretic N."/>
            <person name="Hoen D."/>
            <person name="Wright S."/>
            <person name="Bruskiewich R."/>
            <person name="Bureau T."/>
            <person name="Miyao A."/>
            <person name="Hirochika H."/>
            <person name="Nishikawa T."/>
            <person name="Kadowaki K."/>
            <person name="Sugiura M."/>
            <person name="Burr B."/>
            <person name="Sasaki T."/>
        </authorList>
    </citation>
    <scope>NUCLEOTIDE SEQUENCE [LARGE SCALE GENOMIC DNA]</scope>
    <source>
        <strain evidence="3">cv. Nipponbare</strain>
    </source>
</reference>
<dbReference type="EMBL" id="AP014957">
    <property type="protein sequence ID" value="BAS71190.1"/>
    <property type="molecule type" value="Genomic_DNA"/>
</dbReference>